<comment type="similarity">
    <text evidence="6">Belongs to the zinc-containing alcohol dehydrogenase family.</text>
</comment>
<evidence type="ECO:0000313" key="12">
    <source>
        <dbReference type="Proteomes" id="UP000259173"/>
    </source>
</evidence>
<dbReference type="InterPro" id="IPR013154">
    <property type="entry name" value="ADH-like_N"/>
</dbReference>
<evidence type="ECO:0000256" key="3">
    <source>
        <dbReference type="ARBA" id="ARBA00022833"/>
    </source>
</evidence>
<comment type="caution">
    <text evidence="10">The sequence shown here is derived from an EMBL/GenBank/DDBJ whole genome shotgun (WGS) entry which is preliminary data.</text>
</comment>
<dbReference type="GO" id="GO:0008270">
    <property type="term" value="F:zinc ion binding"/>
    <property type="evidence" value="ECO:0007669"/>
    <property type="project" value="InterPro"/>
</dbReference>
<keyword evidence="2 6" id="KW-0479">Metal-binding</keyword>
<dbReference type="InterPro" id="IPR036291">
    <property type="entry name" value="NAD(P)-bd_dom_sf"/>
</dbReference>
<name>A0A059EA75_9PROT</name>
<dbReference type="InterPro" id="IPR013149">
    <property type="entry name" value="ADH-like_C"/>
</dbReference>
<dbReference type="Proteomes" id="UP000263957">
    <property type="component" value="Unassembled WGS sequence"/>
</dbReference>
<keyword evidence="11" id="KW-1185">Reference proteome</keyword>
<evidence type="ECO:0000256" key="2">
    <source>
        <dbReference type="ARBA" id="ARBA00022723"/>
    </source>
</evidence>
<dbReference type="RefSeq" id="WP_035549274.1">
    <property type="nucleotide sequence ID" value="NZ_AWFH01000004.1"/>
</dbReference>
<dbReference type="FunFam" id="3.40.50.720:FF:000003">
    <property type="entry name" value="S-(hydroxymethyl)glutathione dehydrogenase"/>
    <property type="match status" value="1"/>
</dbReference>
<reference evidence="10 11" key="1">
    <citation type="journal article" date="2014" name="Antonie Van Leeuwenhoek">
        <title>Hyphomonas beringensis sp. nov. and Hyphomonas chukchiensis sp. nov., isolated from surface seawater of the Bering Sea and Chukchi Sea.</title>
        <authorList>
            <person name="Li C."/>
            <person name="Lai Q."/>
            <person name="Li G."/>
            <person name="Dong C."/>
            <person name="Wang J."/>
            <person name="Liao Y."/>
            <person name="Shao Z."/>
        </authorList>
    </citation>
    <scope>NUCLEOTIDE SEQUENCE [LARGE SCALE GENOMIC DNA]</scope>
    <source>
        <strain evidence="10 11">22II1-22F38</strain>
    </source>
</reference>
<evidence type="ECO:0000313" key="13">
    <source>
        <dbReference type="Proteomes" id="UP000263957"/>
    </source>
</evidence>
<dbReference type="GO" id="GO:0046294">
    <property type="term" value="P:formaldehyde catabolic process"/>
    <property type="evidence" value="ECO:0007669"/>
    <property type="project" value="TreeGrafter"/>
</dbReference>
<dbReference type="PANTHER" id="PTHR43880">
    <property type="entry name" value="ALCOHOL DEHYDROGENASE"/>
    <property type="match status" value="1"/>
</dbReference>
<comment type="cofactor">
    <cofactor evidence="1 6">
        <name>Zn(2+)</name>
        <dbReference type="ChEBI" id="CHEBI:29105"/>
    </cofactor>
</comment>
<dbReference type="InterPro" id="IPR011032">
    <property type="entry name" value="GroES-like_sf"/>
</dbReference>
<dbReference type="EMBL" id="AWFH01000004">
    <property type="protein sequence ID" value="KCZ64407.1"/>
    <property type="molecule type" value="Genomic_DNA"/>
</dbReference>
<evidence type="ECO:0000256" key="5">
    <source>
        <dbReference type="ARBA" id="ARBA00023027"/>
    </source>
</evidence>
<dbReference type="Pfam" id="PF00107">
    <property type="entry name" value="ADH_zinc_N"/>
    <property type="match status" value="1"/>
</dbReference>
<dbReference type="PROSITE" id="PS00059">
    <property type="entry name" value="ADH_ZINC"/>
    <property type="match status" value="1"/>
</dbReference>
<evidence type="ECO:0000259" key="7">
    <source>
        <dbReference type="SMART" id="SM00829"/>
    </source>
</evidence>
<proteinExistence type="inferred from homology"/>
<dbReference type="CDD" id="cd08279">
    <property type="entry name" value="Zn_ADH_class_III"/>
    <property type="match status" value="1"/>
</dbReference>
<keyword evidence="4" id="KW-0560">Oxidoreductase</keyword>
<feature type="domain" description="Enoyl reductase (ER)" evidence="7">
    <location>
        <begin position="8"/>
        <end position="303"/>
    </location>
</feature>
<dbReference type="AlphaFoldDB" id="A0A059EA75"/>
<dbReference type="Gene3D" id="3.40.50.720">
    <property type="entry name" value="NAD(P)-binding Rossmann-like Domain"/>
    <property type="match status" value="1"/>
</dbReference>
<protein>
    <submittedName>
        <fullName evidence="10">Alcohol dehydrogenase</fullName>
    </submittedName>
</protein>
<gene>
    <name evidence="8" type="ORF">DCG65_04810</name>
    <name evidence="9" type="ORF">DD728_10520</name>
    <name evidence="10" type="ORF">HY36_13735</name>
</gene>
<evidence type="ECO:0000256" key="6">
    <source>
        <dbReference type="RuleBase" id="RU361277"/>
    </source>
</evidence>
<dbReference type="GO" id="GO:0005829">
    <property type="term" value="C:cytosol"/>
    <property type="evidence" value="ECO:0007669"/>
    <property type="project" value="TreeGrafter"/>
</dbReference>
<evidence type="ECO:0000313" key="8">
    <source>
        <dbReference type="EMBL" id="HAE93858.1"/>
    </source>
</evidence>
<dbReference type="SUPFAM" id="SSF51735">
    <property type="entry name" value="NAD(P)-binding Rossmann-fold domains"/>
    <property type="match status" value="1"/>
</dbReference>
<dbReference type="OrthoDB" id="9770544at2"/>
<dbReference type="Pfam" id="PF08240">
    <property type="entry name" value="ADH_N"/>
    <property type="match status" value="1"/>
</dbReference>
<reference evidence="12 13" key="2">
    <citation type="journal article" date="2018" name="Nat. Biotechnol.">
        <title>A standardized bacterial taxonomy based on genome phylogeny substantially revises the tree of life.</title>
        <authorList>
            <person name="Parks D.H."/>
            <person name="Chuvochina M."/>
            <person name="Waite D.W."/>
            <person name="Rinke C."/>
            <person name="Skarshewski A."/>
            <person name="Chaumeil P.A."/>
            <person name="Hugenholtz P."/>
        </authorList>
    </citation>
    <scope>NUCLEOTIDE SEQUENCE [LARGE SCALE GENOMIC DNA]</scope>
    <source>
        <strain evidence="9">UBA10378</strain>
        <strain evidence="8">UBA8557</strain>
    </source>
</reference>
<accession>A0A059EA75</accession>
<keyword evidence="5" id="KW-0520">NAD</keyword>
<dbReference type="EMBL" id="DMBR01000140">
    <property type="protein sequence ID" value="HAE93858.1"/>
    <property type="molecule type" value="Genomic_DNA"/>
</dbReference>
<dbReference type="Gene3D" id="3.90.180.10">
    <property type="entry name" value="Medium-chain alcohol dehydrogenases, catalytic domain"/>
    <property type="match status" value="1"/>
</dbReference>
<dbReference type="InterPro" id="IPR002328">
    <property type="entry name" value="ADH_Zn_CS"/>
</dbReference>
<evidence type="ECO:0000313" key="11">
    <source>
        <dbReference type="Proteomes" id="UP000024547"/>
    </source>
</evidence>
<dbReference type="GeneID" id="92499020"/>
<dbReference type="EMBL" id="DOGS01000209">
    <property type="protein sequence ID" value="HBQ49297.1"/>
    <property type="molecule type" value="Genomic_DNA"/>
</dbReference>
<sequence length="366" mass="38906">MKAAVMRAPNAPLSIEDVTISKPGPREVLVRLKAVGVCHSDVHFWDGNFPAELPVILGHESAGVVEEVGSMVSAVKPGDHVISILSPFCGTCEYCLTGHMSVCHTVNRDHFQRQPTEAPRLSIKGEKVGQFLNLSSFAEQILVHENALCAVDRDMPMDKACLIGCGVITGVGSVFHSAKVEPGSTVAVLGCGGVGLAAVNGAAIAGASRIVAVDLSDEKLQMAVRFGATDTVNPGKVNAIEAVKELTNGGVHYSFECVGLKQTAEQAYHMLRPRGVATVIGMITPGVNIEIPGIELLATEKRLQGAIMGSNRFRVDFPRLIELYKQGKLHLDDLVSDRIGLEGITGALQNLKDNKGTVARQVVVFD</sequence>
<evidence type="ECO:0000313" key="9">
    <source>
        <dbReference type="EMBL" id="HBQ49297.1"/>
    </source>
</evidence>
<dbReference type="Proteomes" id="UP000259173">
    <property type="component" value="Unassembled WGS sequence"/>
</dbReference>
<dbReference type="PATRIC" id="fig|1280948.3.peg.986"/>
<dbReference type="eggNOG" id="COG1062">
    <property type="taxonomic scope" value="Bacteria"/>
</dbReference>
<dbReference type="SUPFAM" id="SSF50129">
    <property type="entry name" value="GroES-like"/>
    <property type="match status" value="1"/>
</dbReference>
<dbReference type="GO" id="GO:0051903">
    <property type="term" value="F:S-(hydroxymethyl)glutathione dehydrogenase [NAD(P)+] activity"/>
    <property type="evidence" value="ECO:0007669"/>
    <property type="project" value="TreeGrafter"/>
</dbReference>
<dbReference type="SMART" id="SM00829">
    <property type="entry name" value="PKS_ER"/>
    <property type="match status" value="1"/>
</dbReference>
<evidence type="ECO:0000313" key="10">
    <source>
        <dbReference type="EMBL" id="KCZ64407.1"/>
    </source>
</evidence>
<dbReference type="Proteomes" id="UP000024547">
    <property type="component" value="Unassembled WGS sequence"/>
</dbReference>
<evidence type="ECO:0000256" key="1">
    <source>
        <dbReference type="ARBA" id="ARBA00001947"/>
    </source>
</evidence>
<dbReference type="PANTHER" id="PTHR43880:SF12">
    <property type="entry name" value="ALCOHOL DEHYDROGENASE CLASS-3"/>
    <property type="match status" value="1"/>
</dbReference>
<keyword evidence="3 6" id="KW-0862">Zinc</keyword>
<dbReference type="InterPro" id="IPR020843">
    <property type="entry name" value="ER"/>
</dbReference>
<organism evidence="10 11">
    <name type="scientific">Hyphomonas atlantica</name>
    <dbReference type="NCBI Taxonomy" id="1280948"/>
    <lineage>
        <taxon>Bacteria</taxon>
        <taxon>Pseudomonadati</taxon>
        <taxon>Pseudomonadota</taxon>
        <taxon>Alphaproteobacteria</taxon>
        <taxon>Hyphomonadales</taxon>
        <taxon>Hyphomonadaceae</taxon>
        <taxon>Hyphomonas</taxon>
    </lineage>
</organism>
<dbReference type="STRING" id="1280948.HY36_13735"/>
<evidence type="ECO:0000256" key="4">
    <source>
        <dbReference type="ARBA" id="ARBA00023002"/>
    </source>
</evidence>